<dbReference type="PANTHER" id="PTHR32382">
    <property type="entry name" value="FASCICLIN-LIKE ARABINOGALACTAN PROTEIN"/>
    <property type="match status" value="1"/>
</dbReference>
<feature type="transmembrane region" description="Helical" evidence="12">
    <location>
        <begin position="317"/>
        <end position="335"/>
    </location>
</feature>
<evidence type="ECO:0000256" key="2">
    <source>
        <dbReference type="ARBA" id="ARBA00007843"/>
    </source>
</evidence>
<proteinExistence type="inferred from homology"/>
<comment type="caution">
    <text evidence="15">The sequence shown here is derived from an EMBL/GenBank/DDBJ whole genome shotgun (WGS) entry which is preliminary data.</text>
</comment>
<keyword evidence="3" id="KW-1003">Cell membrane</keyword>
<evidence type="ECO:0000256" key="7">
    <source>
        <dbReference type="ARBA" id="ARBA00023136"/>
    </source>
</evidence>
<dbReference type="InterPro" id="IPR036378">
    <property type="entry name" value="FAS1_dom_sf"/>
</dbReference>
<feature type="region of interest" description="Disordered" evidence="11">
    <location>
        <begin position="173"/>
        <end position="312"/>
    </location>
</feature>
<keyword evidence="8" id="KW-0325">Glycoprotein</keyword>
<dbReference type="PROSITE" id="PS50213">
    <property type="entry name" value="FAS1"/>
    <property type="match status" value="1"/>
</dbReference>
<keyword evidence="12" id="KW-1133">Transmembrane helix</keyword>
<evidence type="ECO:0000256" key="13">
    <source>
        <dbReference type="SAM" id="SignalP"/>
    </source>
</evidence>
<keyword evidence="6" id="KW-0654">Proteoglycan</keyword>
<comment type="subcellular location">
    <subcellularLocation>
        <location evidence="1">Cell membrane</location>
        <topology evidence="1">Lipid-anchor</topology>
        <topology evidence="1">GPI-anchor</topology>
    </subcellularLocation>
</comment>
<comment type="function">
    <text evidence="10">May be a cell surface adhesion protein.</text>
</comment>
<keyword evidence="7 12" id="KW-0472">Membrane</keyword>
<evidence type="ECO:0000256" key="4">
    <source>
        <dbReference type="ARBA" id="ARBA00022622"/>
    </source>
</evidence>
<organism evidence="15 16">
    <name type="scientific">Solanum commersonii</name>
    <name type="common">Commerson's wild potato</name>
    <name type="synonym">Commerson's nightshade</name>
    <dbReference type="NCBI Taxonomy" id="4109"/>
    <lineage>
        <taxon>Eukaryota</taxon>
        <taxon>Viridiplantae</taxon>
        <taxon>Streptophyta</taxon>
        <taxon>Embryophyta</taxon>
        <taxon>Tracheophyta</taxon>
        <taxon>Spermatophyta</taxon>
        <taxon>Magnoliopsida</taxon>
        <taxon>eudicotyledons</taxon>
        <taxon>Gunneridae</taxon>
        <taxon>Pentapetalae</taxon>
        <taxon>asterids</taxon>
        <taxon>lamiids</taxon>
        <taxon>Solanales</taxon>
        <taxon>Solanaceae</taxon>
        <taxon>Solanoideae</taxon>
        <taxon>Solaneae</taxon>
        <taxon>Solanum</taxon>
    </lineage>
</organism>
<dbReference type="FunFam" id="2.30.180.10:FF:000015">
    <property type="entry name" value="Fasciclin-like arabinogalactan protein 3"/>
    <property type="match status" value="1"/>
</dbReference>
<evidence type="ECO:0000256" key="1">
    <source>
        <dbReference type="ARBA" id="ARBA00004609"/>
    </source>
</evidence>
<accession>A0A9J5XMJ2</accession>
<dbReference type="Gene3D" id="2.30.180.10">
    <property type="entry name" value="FAS1 domain"/>
    <property type="match status" value="1"/>
</dbReference>
<sequence>MVNFNTSLLTFFFFLLLSQAKSFNITSLLNHYSSFSNFNNYLTQTGVAAAINSRQTITVLVVENNNLSPLKGMSQDAIANIMRVHVLLDYYDVPKMQMLPNKTMKTPTLFQTTGHANNDQGFLNMTDLGTGSISLGSAAKGETLGSKLVKSIASQPYNISILQISNVIIPSGIDSSTPTSPPPSSPPAPGPINSAPTYSPASSPHGSSAALAPGASPASSPHGSFAAPAPGASFAAPAPGTDTGPGTDAGPAPESEAAETPTEATPAPAPHHLPPKSDAPTADTPASASADAPSVDAPGANAPAPAPTGDHASPSSILGVSLVFVAMTNFFLVLVI</sequence>
<evidence type="ECO:0000313" key="15">
    <source>
        <dbReference type="EMBL" id="KAG5589018.1"/>
    </source>
</evidence>
<keyword evidence="9" id="KW-0449">Lipoprotein</keyword>
<evidence type="ECO:0000313" key="16">
    <source>
        <dbReference type="Proteomes" id="UP000824120"/>
    </source>
</evidence>
<feature type="compositionally biased region" description="Low complexity" evidence="11">
    <location>
        <begin position="191"/>
        <end position="266"/>
    </location>
</feature>
<comment type="similarity">
    <text evidence="2">Belongs to the fasciclin-like AGP family.</text>
</comment>
<dbReference type="GO" id="GO:0098552">
    <property type="term" value="C:side of membrane"/>
    <property type="evidence" value="ECO:0007669"/>
    <property type="project" value="UniProtKB-KW"/>
</dbReference>
<feature type="compositionally biased region" description="Pro residues" evidence="11">
    <location>
        <begin position="179"/>
        <end position="190"/>
    </location>
</feature>
<evidence type="ECO:0000256" key="12">
    <source>
        <dbReference type="SAM" id="Phobius"/>
    </source>
</evidence>
<protein>
    <recommendedName>
        <fullName evidence="14">FAS1 domain-containing protein</fullName>
    </recommendedName>
</protein>
<feature type="compositionally biased region" description="Low complexity" evidence="11">
    <location>
        <begin position="278"/>
        <end position="303"/>
    </location>
</feature>
<evidence type="ECO:0000256" key="10">
    <source>
        <dbReference type="ARBA" id="ARBA00024686"/>
    </source>
</evidence>
<keyword evidence="16" id="KW-1185">Reference proteome</keyword>
<keyword evidence="12" id="KW-0812">Transmembrane</keyword>
<evidence type="ECO:0000256" key="6">
    <source>
        <dbReference type="ARBA" id="ARBA00022974"/>
    </source>
</evidence>
<keyword evidence="4" id="KW-0336">GPI-anchor</keyword>
<dbReference type="EMBL" id="JACXVP010000008">
    <property type="protein sequence ID" value="KAG5589018.1"/>
    <property type="molecule type" value="Genomic_DNA"/>
</dbReference>
<feature type="signal peptide" evidence="13">
    <location>
        <begin position="1"/>
        <end position="22"/>
    </location>
</feature>
<feature type="domain" description="FAS1" evidence="14">
    <location>
        <begin position="22"/>
        <end position="168"/>
    </location>
</feature>
<dbReference type="OrthoDB" id="694090at2759"/>
<evidence type="ECO:0000259" key="14">
    <source>
        <dbReference type="PROSITE" id="PS50213"/>
    </source>
</evidence>
<evidence type="ECO:0000256" key="8">
    <source>
        <dbReference type="ARBA" id="ARBA00023180"/>
    </source>
</evidence>
<dbReference type="InterPro" id="IPR000782">
    <property type="entry name" value="FAS1_domain"/>
</dbReference>
<dbReference type="GO" id="GO:0005886">
    <property type="term" value="C:plasma membrane"/>
    <property type="evidence" value="ECO:0007669"/>
    <property type="project" value="UniProtKB-SubCell"/>
</dbReference>
<feature type="chain" id="PRO_5039919648" description="FAS1 domain-containing protein" evidence="13">
    <location>
        <begin position="23"/>
        <end position="336"/>
    </location>
</feature>
<evidence type="ECO:0000256" key="11">
    <source>
        <dbReference type="SAM" id="MobiDB-lite"/>
    </source>
</evidence>
<name>A0A9J5XMJ2_SOLCO</name>
<dbReference type="PANTHER" id="PTHR32382:SF78">
    <property type="entry name" value="MUCIN-1-LIKE"/>
    <property type="match status" value="1"/>
</dbReference>
<gene>
    <name evidence="15" type="ORF">H5410_039532</name>
</gene>
<evidence type="ECO:0000256" key="3">
    <source>
        <dbReference type="ARBA" id="ARBA00022475"/>
    </source>
</evidence>
<evidence type="ECO:0000256" key="5">
    <source>
        <dbReference type="ARBA" id="ARBA00022729"/>
    </source>
</evidence>
<keyword evidence="5 13" id="KW-0732">Signal</keyword>
<evidence type="ECO:0000256" key="9">
    <source>
        <dbReference type="ARBA" id="ARBA00023288"/>
    </source>
</evidence>
<dbReference type="SUPFAM" id="SSF82153">
    <property type="entry name" value="FAS1 domain"/>
    <property type="match status" value="1"/>
</dbReference>
<dbReference type="Proteomes" id="UP000824120">
    <property type="component" value="Chromosome 8"/>
</dbReference>
<reference evidence="15 16" key="1">
    <citation type="submission" date="2020-09" db="EMBL/GenBank/DDBJ databases">
        <title>De no assembly of potato wild relative species, Solanum commersonii.</title>
        <authorList>
            <person name="Cho K."/>
        </authorList>
    </citation>
    <scope>NUCLEOTIDE SEQUENCE [LARGE SCALE GENOMIC DNA]</scope>
    <source>
        <strain evidence="15">LZ3.2</strain>
        <tissue evidence="15">Leaf</tissue>
    </source>
</reference>
<dbReference type="AlphaFoldDB" id="A0A9J5XMJ2"/>
<dbReference type="InterPro" id="IPR033254">
    <property type="entry name" value="Plant_FLA"/>
</dbReference>